<evidence type="ECO:0000313" key="3">
    <source>
        <dbReference type="Proteomes" id="UP000650467"/>
    </source>
</evidence>
<reference evidence="2" key="1">
    <citation type="journal article" date="2020" name="bioRxiv">
        <title>Comparative genomics of Chlamydomonas.</title>
        <authorList>
            <person name="Craig R.J."/>
            <person name="Hasan A.R."/>
            <person name="Ness R.W."/>
            <person name="Keightley P.D."/>
        </authorList>
    </citation>
    <scope>NUCLEOTIDE SEQUENCE</scope>
    <source>
        <strain evidence="2">SAG 7.73</strain>
    </source>
</reference>
<dbReference type="Proteomes" id="UP000650467">
    <property type="component" value="Unassembled WGS sequence"/>
</dbReference>
<name>A0A835SLZ5_CHLIN</name>
<accession>A0A835SLZ5</accession>
<organism evidence="2 3">
    <name type="scientific">Chlamydomonas incerta</name>
    <dbReference type="NCBI Taxonomy" id="51695"/>
    <lineage>
        <taxon>Eukaryota</taxon>
        <taxon>Viridiplantae</taxon>
        <taxon>Chlorophyta</taxon>
        <taxon>core chlorophytes</taxon>
        <taxon>Chlorophyceae</taxon>
        <taxon>CS clade</taxon>
        <taxon>Chlamydomonadales</taxon>
        <taxon>Chlamydomonadaceae</taxon>
        <taxon>Chlamydomonas</taxon>
    </lineage>
</organism>
<keyword evidence="3" id="KW-1185">Reference proteome</keyword>
<comment type="caution">
    <text evidence="2">The sequence shown here is derived from an EMBL/GenBank/DDBJ whole genome shotgun (WGS) entry which is preliminary data.</text>
</comment>
<protein>
    <submittedName>
        <fullName evidence="2">Uncharacterized protein</fullName>
    </submittedName>
</protein>
<feature type="region of interest" description="Disordered" evidence="1">
    <location>
        <begin position="268"/>
        <end position="290"/>
    </location>
</feature>
<evidence type="ECO:0000256" key="1">
    <source>
        <dbReference type="SAM" id="MobiDB-lite"/>
    </source>
</evidence>
<evidence type="ECO:0000313" key="2">
    <source>
        <dbReference type="EMBL" id="KAG2424714.1"/>
    </source>
</evidence>
<sequence length="375" mass="39464">MDAVNEQLKQLNDEVNENAKKLWAVLGTDEHRATHRSLRDWLIKRIEGLEGRRNALEETVSSGAVSGSGNRVSTSGAAFSDVSLIIPSYKPDTAPTKYAYNKVTRASLKAILQNSGVVGLVAVSELHAGTPPDEVRLDTLDDVELVDGGTYLGVHLAAPLAQQVEALLAEGWQDSLQVQADPVAAATQHAVTWLQEAGGHAEAGMLCSVKYLRARSGREVEVGGVATANGCAAICEARTKLTFASGGSLAAEMAAIREVAESAEPSALSPLGQLKGSQQPPPVPSGRAVTPNTIDLKQMAGACRQHTIMECGGVRGSGAERSSSGRFQSPVVHPVAGATAGATWSVLRNVMGSSKVLQRLAPRARLMLSQLRRLL</sequence>
<dbReference type="AlphaFoldDB" id="A0A835SLZ5"/>
<proteinExistence type="predicted"/>
<gene>
    <name evidence="2" type="ORF">HXX76_014290</name>
</gene>
<dbReference type="EMBL" id="JAEHOC010000062">
    <property type="protein sequence ID" value="KAG2424714.1"/>
    <property type="molecule type" value="Genomic_DNA"/>
</dbReference>